<gene>
    <name evidence="2" type="primary">pglH_2</name>
    <name evidence="2" type="ORF">EH214_03891</name>
</gene>
<proteinExistence type="predicted"/>
<comment type="caution">
    <text evidence="2">The sequence shown here is derived from an EMBL/GenBank/DDBJ whole genome shotgun (WGS) entry which is preliminary data.</text>
</comment>
<dbReference type="PANTHER" id="PTHR45947">
    <property type="entry name" value="SULFOQUINOVOSYL TRANSFERASE SQD2"/>
    <property type="match status" value="1"/>
</dbReference>
<dbReference type="SUPFAM" id="SSF53756">
    <property type="entry name" value="UDP-Glycosyltransferase/glycogen phosphorylase"/>
    <property type="match status" value="1"/>
</dbReference>
<dbReference type="EC" id="2.4.1.292" evidence="2"/>
<evidence type="ECO:0000313" key="3">
    <source>
        <dbReference type="Proteomes" id="UP000408523"/>
    </source>
</evidence>
<dbReference type="InterPro" id="IPR050194">
    <property type="entry name" value="Glycosyltransferase_grp1"/>
</dbReference>
<dbReference type="Proteomes" id="UP000408523">
    <property type="component" value="Unassembled WGS sequence"/>
</dbReference>
<dbReference type="PANTHER" id="PTHR45947:SF3">
    <property type="entry name" value="SULFOQUINOVOSYL TRANSFERASE SQD2"/>
    <property type="match status" value="1"/>
</dbReference>
<evidence type="ECO:0000259" key="1">
    <source>
        <dbReference type="Pfam" id="PF00534"/>
    </source>
</evidence>
<accession>A0A662ZUH2</accession>
<feature type="domain" description="Glycosyl transferase family 1" evidence="1">
    <location>
        <begin position="204"/>
        <end position="361"/>
    </location>
</feature>
<keyword evidence="2" id="KW-0808">Transferase</keyword>
<sequence>MVPVNNYKILFYFTEPFNPSKGGVERVSIVLGKWLTENGCTIFYLSNKCVVEKNSLNHIYLPQDGGLKRKENWAFFKEFILNNSIDIIINQAGIFPTSLPLVELKGKALLLSVMHNTLFGMYTHPNLHTHNRLLLNILETCWAKSILKRLFYVKYHCYFKQIVEGSDAVLLLSESFKKELNYYSRGSLDKVVIIPNPLTIPPNDLIYSKRKEVLFVGRLEYQKRPDLLLDIWKKVAGFSPEWSLRILGDGMERKLLEKRIQREKISNVYLEGFKSPIPYYQTASILCMTSCYETFGLVLLEAMNYGVVPIAFNSYPNLKDIIENDKDGCIIAPFNINEYADKLLMMMKNERELTRLRENAKMKIGKYNIGLIGCKWIELFSYLKNNK</sequence>
<evidence type="ECO:0000313" key="2">
    <source>
        <dbReference type="EMBL" id="TSE46884.1"/>
    </source>
</evidence>
<keyword evidence="2" id="KW-0328">Glycosyltransferase</keyword>
<dbReference type="Gene3D" id="3.40.50.2000">
    <property type="entry name" value="Glycogen Phosphorylase B"/>
    <property type="match status" value="2"/>
</dbReference>
<dbReference type="EMBL" id="RWHZ01000078">
    <property type="protein sequence ID" value="TSE46884.1"/>
    <property type="molecule type" value="Genomic_DNA"/>
</dbReference>
<dbReference type="GO" id="GO:0016757">
    <property type="term" value="F:glycosyltransferase activity"/>
    <property type="evidence" value="ECO:0007669"/>
    <property type="project" value="UniProtKB-KW"/>
</dbReference>
<name>A0A662ZUH2_PHOVU</name>
<dbReference type="Pfam" id="PF00534">
    <property type="entry name" value="Glycos_transf_1"/>
    <property type="match status" value="1"/>
</dbReference>
<organism evidence="2 3">
    <name type="scientific">Phocaeicola vulgatus</name>
    <name type="common">Bacteroides vulgatus</name>
    <dbReference type="NCBI Taxonomy" id="821"/>
    <lineage>
        <taxon>Bacteria</taxon>
        <taxon>Pseudomonadati</taxon>
        <taxon>Bacteroidota</taxon>
        <taxon>Bacteroidia</taxon>
        <taxon>Bacteroidales</taxon>
        <taxon>Bacteroidaceae</taxon>
        <taxon>Phocaeicola</taxon>
    </lineage>
</organism>
<protein>
    <submittedName>
        <fullName evidence="2">GalNAc-alpha-(1-&gt;4)-GalNAc-alpha-(1-&gt;3)-diNAcBac-PP-undecaprenol alpha-1,4-N-acetyl-D-galactosaminyltransferase</fullName>
        <ecNumber evidence="2">2.4.1.292</ecNumber>
    </submittedName>
</protein>
<dbReference type="AlphaFoldDB" id="A0A662ZUH2"/>
<reference evidence="2 3" key="1">
    <citation type="journal article" date="2019" name="Nat. Commun.">
        <title>Gram positive-like bacteriocins with broad spectrum anti-Bacteroidales activity encoded on mobile elements of the human gut microbiota.</title>
        <authorList>
            <person name="Bechon N."/>
            <person name="Coyne M.J.Jr."/>
            <person name="Laclare-Mceneany V."/>
            <person name="Chatzidaki-Livanis M."/>
            <person name="Ghigo J.-M."/>
            <person name="Comstock L.E."/>
        </authorList>
    </citation>
    <scope>NUCLEOTIDE SEQUENCE [LARGE SCALE GENOMIC DNA]</scope>
    <source>
        <strain evidence="2 3">CL01T12C17</strain>
    </source>
</reference>
<dbReference type="InterPro" id="IPR001296">
    <property type="entry name" value="Glyco_trans_1"/>
</dbReference>
<dbReference type="RefSeq" id="WP_143888948.1">
    <property type="nucleotide sequence ID" value="NZ_JANFZI010000049.1"/>
</dbReference>